<keyword evidence="3" id="KW-1185">Reference proteome</keyword>
<feature type="transmembrane region" description="Helical" evidence="1">
    <location>
        <begin position="6"/>
        <end position="34"/>
    </location>
</feature>
<evidence type="ECO:0000313" key="2">
    <source>
        <dbReference type="EMBL" id="MDT0602341.1"/>
    </source>
</evidence>
<keyword evidence="1" id="KW-0472">Membrane</keyword>
<reference evidence="2 3" key="1">
    <citation type="submission" date="2023-09" db="EMBL/GenBank/DDBJ databases">
        <authorList>
            <person name="Rey-Velasco X."/>
        </authorList>
    </citation>
    <scope>NUCLEOTIDE SEQUENCE [LARGE SCALE GENOMIC DNA]</scope>
    <source>
        <strain evidence="2 3">W431</strain>
    </source>
</reference>
<evidence type="ECO:0000313" key="3">
    <source>
        <dbReference type="Proteomes" id="UP001266357"/>
    </source>
</evidence>
<gene>
    <name evidence="2" type="ORF">RM573_01920</name>
</gene>
<dbReference type="Proteomes" id="UP001266357">
    <property type="component" value="Unassembled WGS sequence"/>
</dbReference>
<sequence length="121" mass="13599">MISILSLFLGLTLIGLACTIFGIVLSFVMGLLGFTSKKISFSDSFEAAFESMKPAFITAAILVVPGCYNLLRPSNEIPDFLYYEDRFGKNNDTTSGFFLFMYIFAAVFLVLYIIKIKERMK</sequence>
<comment type="caution">
    <text evidence="2">The sequence shown here is derived from an EMBL/GenBank/DDBJ whole genome shotgun (WGS) entry which is preliminary data.</text>
</comment>
<proteinExistence type="predicted"/>
<dbReference type="RefSeq" id="WP_311576377.1">
    <property type="nucleotide sequence ID" value="NZ_JAVRIF010000001.1"/>
</dbReference>
<keyword evidence="1" id="KW-1133">Transmembrane helix</keyword>
<dbReference type="EMBL" id="JAVRIF010000001">
    <property type="protein sequence ID" value="MDT0602341.1"/>
    <property type="molecule type" value="Genomic_DNA"/>
</dbReference>
<evidence type="ECO:0000256" key="1">
    <source>
        <dbReference type="SAM" id="Phobius"/>
    </source>
</evidence>
<name>A0ABU3A051_9GAMM</name>
<feature type="transmembrane region" description="Helical" evidence="1">
    <location>
        <begin position="96"/>
        <end position="114"/>
    </location>
</feature>
<keyword evidence="1" id="KW-0812">Transmembrane</keyword>
<organism evidence="2 3">
    <name type="scientific">Thalassotalea castellviae</name>
    <dbReference type="NCBI Taxonomy" id="3075612"/>
    <lineage>
        <taxon>Bacteria</taxon>
        <taxon>Pseudomonadati</taxon>
        <taxon>Pseudomonadota</taxon>
        <taxon>Gammaproteobacteria</taxon>
        <taxon>Alteromonadales</taxon>
        <taxon>Colwelliaceae</taxon>
        <taxon>Thalassotalea</taxon>
    </lineage>
</organism>
<accession>A0ABU3A051</accession>
<protein>
    <submittedName>
        <fullName evidence="2">Uncharacterized protein</fullName>
    </submittedName>
</protein>